<organism evidence="1 2">
    <name type="scientific">Candidatus Nitrosomaritimum aestuariumsis</name>
    <dbReference type="NCBI Taxonomy" id="3342354"/>
    <lineage>
        <taxon>Archaea</taxon>
        <taxon>Nitrososphaerota</taxon>
        <taxon>Nitrososphaeria</taxon>
        <taxon>Nitrosopumilales</taxon>
        <taxon>Nitrosopumilaceae</taxon>
        <taxon>Candidatus Nitrosomaritimum</taxon>
    </lineage>
</organism>
<reference evidence="1 2" key="1">
    <citation type="journal article" date="2020" name="Appl. Environ. Microbiol.">
        <title>Genomic Characteristics of a Novel Species of Ammonia-Oxidizing Archaea from the Jiulong River Estuary.</title>
        <authorList>
            <person name="Zou D."/>
            <person name="Wan R."/>
            <person name="Han L."/>
            <person name="Xu M.N."/>
            <person name="Liu Y."/>
            <person name="Liu H."/>
            <person name="Kao S.J."/>
            <person name="Li M."/>
        </authorList>
    </citation>
    <scope>NUCLEOTIDE SEQUENCE [LARGE SCALE GENOMIC DNA]</scope>
    <source>
        <strain evidence="1">W1bin1</strain>
    </source>
</reference>
<comment type="caution">
    <text evidence="1">The sequence shown here is derived from an EMBL/GenBank/DDBJ whole genome shotgun (WGS) entry which is preliminary data.</text>
</comment>
<name>A0AC60VZN9_9ARCH</name>
<evidence type="ECO:0000313" key="1">
    <source>
        <dbReference type="EMBL" id="MBA4453009.1"/>
    </source>
</evidence>
<gene>
    <name evidence="1" type="ORF">H2B03_07595</name>
</gene>
<evidence type="ECO:0000313" key="2">
    <source>
        <dbReference type="Proteomes" id="UP000559653"/>
    </source>
</evidence>
<proteinExistence type="predicted"/>
<sequence>MRALCLITVKPGKVDAVVEILKKKRKVIKEVMIVTGRADISTILNGNIDEINQMVIDLKKIKDIVTTETLIEVEVDLGW</sequence>
<dbReference type="EMBL" id="JACEMZ010000062">
    <property type="protein sequence ID" value="MBA4453009.1"/>
    <property type="molecule type" value="Genomic_DNA"/>
</dbReference>
<protein>
    <submittedName>
        <fullName evidence="1">Uncharacterized protein</fullName>
    </submittedName>
</protein>
<dbReference type="Proteomes" id="UP000559653">
    <property type="component" value="Unassembled WGS sequence"/>
</dbReference>
<accession>A0AC60VZN9</accession>